<accession>A0A7J9DXX2</accession>
<name>A0A7J9DXX2_9ROSI</name>
<organism evidence="1 2">
    <name type="scientific">Gossypium trilobum</name>
    <dbReference type="NCBI Taxonomy" id="34281"/>
    <lineage>
        <taxon>Eukaryota</taxon>
        <taxon>Viridiplantae</taxon>
        <taxon>Streptophyta</taxon>
        <taxon>Embryophyta</taxon>
        <taxon>Tracheophyta</taxon>
        <taxon>Spermatophyta</taxon>
        <taxon>Magnoliopsida</taxon>
        <taxon>eudicotyledons</taxon>
        <taxon>Gunneridae</taxon>
        <taxon>Pentapetalae</taxon>
        <taxon>rosids</taxon>
        <taxon>malvids</taxon>
        <taxon>Malvales</taxon>
        <taxon>Malvaceae</taxon>
        <taxon>Malvoideae</taxon>
        <taxon>Gossypium</taxon>
    </lineage>
</organism>
<protein>
    <submittedName>
        <fullName evidence="1">Uncharacterized protein</fullName>
    </submittedName>
</protein>
<dbReference type="EMBL" id="JABEZW010000005">
    <property type="protein sequence ID" value="MBA0765556.1"/>
    <property type="molecule type" value="Genomic_DNA"/>
</dbReference>
<comment type="caution">
    <text evidence="1">The sequence shown here is derived from an EMBL/GenBank/DDBJ whole genome shotgun (WGS) entry which is preliminary data.</text>
</comment>
<dbReference type="Proteomes" id="UP000593568">
    <property type="component" value="Unassembled WGS sequence"/>
</dbReference>
<evidence type="ECO:0000313" key="2">
    <source>
        <dbReference type="Proteomes" id="UP000593568"/>
    </source>
</evidence>
<evidence type="ECO:0000313" key="1">
    <source>
        <dbReference type="EMBL" id="MBA0765556.1"/>
    </source>
</evidence>
<reference evidence="1 2" key="1">
    <citation type="journal article" date="2019" name="Genome Biol. Evol.">
        <title>Insights into the evolution of the New World diploid cottons (Gossypium, subgenus Houzingenia) based on genome sequencing.</title>
        <authorList>
            <person name="Grover C.E."/>
            <person name="Arick M.A. 2nd"/>
            <person name="Thrash A."/>
            <person name="Conover J.L."/>
            <person name="Sanders W.S."/>
            <person name="Peterson D.G."/>
            <person name="Frelichowski J.E."/>
            <person name="Scheffler J.A."/>
            <person name="Scheffler B.E."/>
            <person name="Wendel J.F."/>
        </authorList>
    </citation>
    <scope>NUCLEOTIDE SEQUENCE [LARGE SCALE GENOMIC DNA]</scope>
    <source>
        <strain evidence="1">8</strain>
        <tissue evidence="1">Leaf</tissue>
    </source>
</reference>
<gene>
    <name evidence="1" type="ORF">Gotri_014733</name>
</gene>
<proteinExistence type="predicted"/>
<keyword evidence="2" id="KW-1185">Reference proteome</keyword>
<dbReference type="AlphaFoldDB" id="A0A7J9DXX2"/>
<sequence>MLSQQFWLKLSDLWVYAEERVFSENYSLLKELVATQRRDNILEEKWMAIL</sequence>